<name>A0A0E9P9B8_ANGAN</name>
<sequence>MYFIPRGHLSTRMPLLYHRARRQVL</sequence>
<reference evidence="1" key="1">
    <citation type="submission" date="2014-11" db="EMBL/GenBank/DDBJ databases">
        <authorList>
            <person name="Amaro Gonzalez C."/>
        </authorList>
    </citation>
    <scope>NUCLEOTIDE SEQUENCE</scope>
</reference>
<protein>
    <submittedName>
        <fullName evidence="1">Uncharacterized protein</fullName>
    </submittedName>
</protein>
<accession>A0A0E9P9B8</accession>
<evidence type="ECO:0000313" key="1">
    <source>
        <dbReference type="EMBL" id="JAH01231.1"/>
    </source>
</evidence>
<organism evidence="1">
    <name type="scientific">Anguilla anguilla</name>
    <name type="common">European freshwater eel</name>
    <name type="synonym">Muraena anguilla</name>
    <dbReference type="NCBI Taxonomy" id="7936"/>
    <lineage>
        <taxon>Eukaryota</taxon>
        <taxon>Metazoa</taxon>
        <taxon>Chordata</taxon>
        <taxon>Craniata</taxon>
        <taxon>Vertebrata</taxon>
        <taxon>Euteleostomi</taxon>
        <taxon>Actinopterygii</taxon>
        <taxon>Neopterygii</taxon>
        <taxon>Teleostei</taxon>
        <taxon>Anguilliformes</taxon>
        <taxon>Anguillidae</taxon>
        <taxon>Anguilla</taxon>
    </lineage>
</organism>
<reference evidence="1" key="2">
    <citation type="journal article" date="2015" name="Fish Shellfish Immunol.">
        <title>Early steps in the European eel (Anguilla anguilla)-Vibrio vulnificus interaction in the gills: Role of the RtxA13 toxin.</title>
        <authorList>
            <person name="Callol A."/>
            <person name="Pajuelo D."/>
            <person name="Ebbesson L."/>
            <person name="Teles M."/>
            <person name="MacKenzie S."/>
            <person name="Amaro C."/>
        </authorList>
    </citation>
    <scope>NUCLEOTIDE SEQUENCE</scope>
</reference>
<dbReference type="AlphaFoldDB" id="A0A0E9P9B8"/>
<proteinExistence type="predicted"/>
<dbReference type="EMBL" id="GBXM01107346">
    <property type="protein sequence ID" value="JAH01231.1"/>
    <property type="molecule type" value="Transcribed_RNA"/>
</dbReference>